<sequence length="108" mass="12608">MRVPSKVAIQKIVTRHRKKKERISKRAAAEMYLFYLCFMKRLAKICDDYALRQNKLVIGEEIVRKHAPKLLKSLSFIETLKTTLPPELVREMASSDLESEDELISDEE</sequence>
<dbReference type="AlphaFoldDB" id="A0AAW0ULT0"/>
<gene>
    <name evidence="1" type="ORF">O3P69_002968</name>
</gene>
<protein>
    <recommendedName>
        <fullName evidence="3">Centromere protein W</fullName>
    </recommendedName>
</protein>
<evidence type="ECO:0008006" key="3">
    <source>
        <dbReference type="Google" id="ProtNLM"/>
    </source>
</evidence>
<proteinExistence type="predicted"/>
<dbReference type="InterPro" id="IPR009072">
    <property type="entry name" value="Histone-fold"/>
</dbReference>
<reference evidence="1 2" key="1">
    <citation type="submission" date="2023-03" db="EMBL/GenBank/DDBJ databases">
        <title>High-quality genome of Scylla paramamosain provides insights in environmental adaptation.</title>
        <authorList>
            <person name="Zhang L."/>
        </authorList>
    </citation>
    <scope>NUCLEOTIDE SEQUENCE [LARGE SCALE GENOMIC DNA]</scope>
    <source>
        <strain evidence="1">LZ_2023a</strain>
        <tissue evidence="1">Muscle</tissue>
    </source>
</reference>
<accession>A0AAW0ULT0</accession>
<comment type="caution">
    <text evidence="1">The sequence shown here is derived from an EMBL/GenBank/DDBJ whole genome shotgun (WGS) entry which is preliminary data.</text>
</comment>
<name>A0AAW0ULT0_SCYPA</name>
<dbReference type="Proteomes" id="UP001487740">
    <property type="component" value="Unassembled WGS sequence"/>
</dbReference>
<evidence type="ECO:0000313" key="1">
    <source>
        <dbReference type="EMBL" id="KAK8399936.1"/>
    </source>
</evidence>
<keyword evidence="2" id="KW-1185">Reference proteome</keyword>
<dbReference type="Gene3D" id="1.10.20.10">
    <property type="entry name" value="Histone, subunit A"/>
    <property type="match status" value="1"/>
</dbReference>
<dbReference type="GO" id="GO:0046982">
    <property type="term" value="F:protein heterodimerization activity"/>
    <property type="evidence" value="ECO:0007669"/>
    <property type="project" value="InterPro"/>
</dbReference>
<evidence type="ECO:0000313" key="2">
    <source>
        <dbReference type="Proteomes" id="UP001487740"/>
    </source>
</evidence>
<dbReference type="EMBL" id="JARAKH010000010">
    <property type="protein sequence ID" value="KAK8399936.1"/>
    <property type="molecule type" value="Genomic_DNA"/>
</dbReference>
<organism evidence="1 2">
    <name type="scientific">Scylla paramamosain</name>
    <name type="common">Mud crab</name>
    <dbReference type="NCBI Taxonomy" id="85552"/>
    <lineage>
        <taxon>Eukaryota</taxon>
        <taxon>Metazoa</taxon>
        <taxon>Ecdysozoa</taxon>
        <taxon>Arthropoda</taxon>
        <taxon>Crustacea</taxon>
        <taxon>Multicrustacea</taxon>
        <taxon>Malacostraca</taxon>
        <taxon>Eumalacostraca</taxon>
        <taxon>Eucarida</taxon>
        <taxon>Decapoda</taxon>
        <taxon>Pleocyemata</taxon>
        <taxon>Brachyura</taxon>
        <taxon>Eubrachyura</taxon>
        <taxon>Portunoidea</taxon>
        <taxon>Portunidae</taxon>
        <taxon>Portuninae</taxon>
        <taxon>Scylla</taxon>
    </lineage>
</organism>